<reference evidence="1" key="1">
    <citation type="journal article" date="2015" name="Nature">
        <title>Complex archaea that bridge the gap between prokaryotes and eukaryotes.</title>
        <authorList>
            <person name="Spang A."/>
            <person name="Saw J.H."/>
            <person name="Jorgensen S.L."/>
            <person name="Zaremba-Niedzwiedzka K."/>
            <person name="Martijn J."/>
            <person name="Lind A.E."/>
            <person name="van Eijk R."/>
            <person name="Schleper C."/>
            <person name="Guy L."/>
            <person name="Ettema T.J."/>
        </authorList>
    </citation>
    <scope>NUCLEOTIDE SEQUENCE</scope>
</reference>
<dbReference type="AlphaFoldDB" id="A0A0F9AHM6"/>
<protein>
    <submittedName>
        <fullName evidence="1">Uncharacterized protein</fullName>
    </submittedName>
</protein>
<comment type="caution">
    <text evidence="1">The sequence shown here is derived from an EMBL/GenBank/DDBJ whole genome shotgun (WGS) entry which is preliminary data.</text>
</comment>
<accession>A0A0F9AHM6</accession>
<sequence>MPRIHSSREIRDCVYYDTHKMEPGQHLLFFDTNESIGDLNRCNLHTPGVLVLDQTVFLFSVGLRILGTTRDEEDPLLDQFIVIPTLRNKPQNELPGNVCSTLRYVNKDQAADPVDDPIAFTPGYMFKTQIIVPVRQHFSLHIYRAKRDAIVSPAPAGAFGALTVRAKLFTVVRRDVA</sequence>
<evidence type="ECO:0000313" key="1">
    <source>
        <dbReference type="EMBL" id="KKK77994.1"/>
    </source>
</evidence>
<organism evidence="1">
    <name type="scientific">marine sediment metagenome</name>
    <dbReference type="NCBI Taxonomy" id="412755"/>
    <lineage>
        <taxon>unclassified sequences</taxon>
        <taxon>metagenomes</taxon>
        <taxon>ecological metagenomes</taxon>
    </lineage>
</organism>
<proteinExistence type="predicted"/>
<name>A0A0F9AHM6_9ZZZZ</name>
<dbReference type="EMBL" id="LAZR01054693">
    <property type="protein sequence ID" value="KKK77994.1"/>
    <property type="molecule type" value="Genomic_DNA"/>
</dbReference>
<gene>
    <name evidence="1" type="ORF">LCGC14_2848010</name>
</gene>